<feature type="compositionally biased region" description="Polar residues" evidence="18">
    <location>
        <begin position="1305"/>
        <end position="1314"/>
    </location>
</feature>
<evidence type="ECO:0000256" key="12">
    <source>
        <dbReference type="ARBA" id="ARBA00022833"/>
    </source>
</evidence>
<feature type="compositionally biased region" description="Polar residues" evidence="18">
    <location>
        <begin position="1"/>
        <end position="10"/>
    </location>
</feature>
<accession>A0A1A9WIN0</accession>
<feature type="region of interest" description="Disordered" evidence="18">
    <location>
        <begin position="1"/>
        <end position="31"/>
    </location>
</feature>
<reference evidence="23" key="2">
    <citation type="submission" date="2020-05" db="UniProtKB">
        <authorList>
            <consortium name="EnsemblMetazoa"/>
        </authorList>
    </citation>
    <scope>IDENTIFICATION</scope>
    <source>
        <strain evidence="23">IAEA</strain>
    </source>
</reference>
<dbReference type="PROSITE" id="PS50280">
    <property type="entry name" value="SET"/>
    <property type="match status" value="1"/>
</dbReference>
<dbReference type="Pfam" id="PF00397">
    <property type="entry name" value="WW"/>
    <property type="match status" value="1"/>
</dbReference>
<feature type="region of interest" description="Disordered" evidence="18">
    <location>
        <begin position="1966"/>
        <end position="1996"/>
    </location>
</feature>
<dbReference type="InterPro" id="IPR001202">
    <property type="entry name" value="WW_dom"/>
</dbReference>
<dbReference type="InterPro" id="IPR003616">
    <property type="entry name" value="Post-SET_dom"/>
</dbReference>
<feature type="compositionally biased region" description="Basic and acidic residues" evidence="18">
    <location>
        <begin position="1918"/>
        <end position="1937"/>
    </location>
</feature>
<dbReference type="PROSITE" id="PS51215">
    <property type="entry name" value="AWS"/>
    <property type="match status" value="1"/>
</dbReference>
<keyword evidence="24" id="KW-1185">Reference proteome</keyword>
<feature type="region of interest" description="Disordered" evidence="18">
    <location>
        <begin position="2579"/>
        <end position="2620"/>
    </location>
</feature>
<feature type="compositionally biased region" description="Basic and acidic residues" evidence="18">
    <location>
        <begin position="1340"/>
        <end position="1356"/>
    </location>
</feature>
<feature type="coiled-coil region" evidence="17">
    <location>
        <begin position="2472"/>
        <end position="2499"/>
    </location>
</feature>
<evidence type="ECO:0000256" key="18">
    <source>
        <dbReference type="SAM" id="MobiDB-lite"/>
    </source>
</evidence>
<feature type="domain" description="Post-SET" evidence="21">
    <location>
        <begin position="1828"/>
        <end position="1844"/>
    </location>
</feature>
<dbReference type="SMART" id="SM00317">
    <property type="entry name" value="SET"/>
    <property type="match status" value="1"/>
</dbReference>
<dbReference type="GO" id="GO:0005694">
    <property type="term" value="C:chromosome"/>
    <property type="evidence" value="ECO:0007669"/>
    <property type="project" value="UniProtKB-SubCell"/>
</dbReference>
<dbReference type="PANTHER" id="PTHR46711">
    <property type="entry name" value="HISTONE-LYSINE N-METHYLTRANSFERASE SETD2"/>
    <property type="match status" value="1"/>
</dbReference>
<dbReference type="InterPro" id="IPR001214">
    <property type="entry name" value="SET_dom"/>
</dbReference>
<keyword evidence="11" id="KW-0221">Differentiation</keyword>
<evidence type="ECO:0000256" key="6">
    <source>
        <dbReference type="ARBA" id="ARBA00022553"/>
    </source>
</evidence>
<dbReference type="GO" id="GO:0032259">
    <property type="term" value="P:methylation"/>
    <property type="evidence" value="ECO:0007669"/>
    <property type="project" value="UniProtKB-KW"/>
</dbReference>
<evidence type="ECO:0000259" key="22">
    <source>
        <dbReference type="PROSITE" id="PS51215"/>
    </source>
</evidence>
<keyword evidence="5" id="KW-0217">Developmental protein</keyword>
<keyword evidence="4" id="KW-0158">Chromosome</keyword>
<keyword evidence="12" id="KW-0862">Zinc</keyword>
<feature type="compositionally biased region" description="Acidic residues" evidence="18">
    <location>
        <begin position="1848"/>
        <end position="1866"/>
    </location>
</feature>
<dbReference type="CDD" id="cd00201">
    <property type="entry name" value="WW"/>
    <property type="match status" value="1"/>
</dbReference>
<dbReference type="Pfam" id="PF17907">
    <property type="entry name" value="AWS"/>
    <property type="match status" value="1"/>
</dbReference>
<evidence type="ECO:0000256" key="15">
    <source>
        <dbReference type="ARBA" id="ARBA00023163"/>
    </source>
</evidence>
<evidence type="ECO:0000256" key="4">
    <source>
        <dbReference type="ARBA" id="ARBA00022454"/>
    </source>
</evidence>
<dbReference type="SMART" id="SM00456">
    <property type="entry name" value="WW"/>
    <property type="match status" value="1"/>
</dbReference>
<dbReference type="STRING" id="37001.A0A1A9WIN0"/>
<keyword evidence="17" id="KW-0175">Coiled coil</keyword>
<keyword evidence="7" id="KW-0489">Methyltransferase</keyword>
<dbReference type="Gene3D" id="2.20.70.10">
    <property type="match status" value="1"/>
</dbReference>
<evidence type="ECO:0000259" key="21">
    <source>
        <dbReference type="PROSITE" id="PS50868"/>
    </source>
</evidence>
<dbReference type="GO" id="GO:0140955">
    <property type="term" value="F:histone H3K36 trimethyltransferase activity"/>
    <property type="evidence" value="ECO:0007669"/>
    <property type="project" value="UniProtKB-EC"/>
</dbReference>
<feature type="region of interest" description="Disordered" evidence="18">
    <location>
        <begin position="2114"/>
        <end position="2133"/>
    </location>
</feature>
<evidence type="ECO:0000259" key="19">
    <source>
        <dbReference type="PROSITE" id="PS50020"/>
    </source>
</evidence>
<dbReference type="Gene3D" id="2.170.270.10">
    <property type="entry name" value="SET domain"/>
    <property type="match status" value="1"/>
</dbReference>
<evidence type="ECO:0000256" key="8">
    <source>
        <dbReference type="ARBA" id="ARBA00022679"/>
    </source>
</evidence>
<feature type="compositionally biased region" description="Basic residues" evidence="18">
    <location>
        <begin position="1261"/>
        <end position="1270"/>
    </location>
</feature>
<dbReference type="InterPro" id="IPR044437">
    <property type="entry name" value="SETD2/Set2_SET"/>
</dbReference>
<feature type="compositionally biased region" description="Low complexity" evidence="18">
    <location>
        <begin position="1287"/>
        <end position="1297"/>
    </location>
</feature>
<dbReference type="GO" id="GO:0005634">
    <property type="term" value="C:nucleus"/>
    <property type="evidence" value="ECO:0007669"/>
    <property type="project" value="UniProtKB-SubCell"/>
</dbReference>
<keyword evidence="13" id="KW-0156">Chromatin regulator</keyword>
<dbReference type="SUPFAM" id="SSF51045">
    <property type="entry name" value="WW domain"/>
    <property type="match status" value="1"/>
</dbReference>
<feature type="region of interest" description="Disordered" evidence="18">
    <location>
        <begin position="1918"/>
        <end position="1952"/>
    </location>
</feature>
<keyword evidence="16" id="KW-0539">Nucleus</keyword>
<dbReference type="PROSITE" id="PS01159">
    <property type="entry name" value="WW_DOMAIN_1"/>
    <property type="match status" value="1"/>
</dbReference>
<dbReference type="InterPro" id="IPR006560">
    <property type="entry name" value="AWS_dom"/>
</dbReference>
<evidence type="ECO:0000256" key="9">
    <source>
        <dbReference type="ARBA" id="ARBA00022691"/>
    </source>
</evidence>
<dbReference type="InterPro" id="IPR036020">
    <property type="entry name" value="WW_dom_sf"/>
</dbReference>
<feature type="compositionally biased region" description="Basic residues" evidence="18">
    <location>
        <begin position="1970"/>
        <end position="1986"/>
    </location>
</feature>
<dbReference type="InterPro" id="IPR042294">
    <property type="entry name" value="SETD2_animal"/>
</dbReference>
<keyword evidence="15" id="KW-0804">Transcription</keyword>
<dbReference type="SMART" id="SM00570">
    <property type="entry name" value="AWS"/>
    <property type="match status" value="1"/>
</dbReference>
<keyword evidence="8" id="KW-0808">Transferase</keyword>
<dbReference type="EnsemblMetazoa" id="GBRI021201-RA">
    <property type="protein sequence ID" value="GBRI021201-PA"/>
    <property type="gene ID" value="GBRI021201"/>
</dbReference>
<dbReference type="GO" id="GO:0010468">
    <property type="term" value="P:regulation of gene expression"/>
    <property type="evidence" value="ECO:0007669"/>
    <property type="project" value="UniProtKB-ARBA"/>
</dbReference>
<evidence type="ECO:0000259" key="20">
    <source>
        <dbReference type="PROSITE" id="PS50280"/>
    </source>
</evidence>
<evidence type="ECO:0000256" key="3">
    <source>
        <dbReference type="ARBA" id="ARBA00012178"/>
    </source>
</evidence>
<dbReference type="PROSITE" id="PS50868">
    <property type="entry name" value="POST_SET"/>
    <property type="match status" value="1"/>
</dbReference>
<feature type="region of interest" description="Disordered" evidence="18">
    <location>
        <begin position="371"/>
        <end position="405"/>
    </location>
</feature>
<evidence type="ECO:0000256" key="2">
    <source>
        <dbReference type="ARBA" id="ARBA00004286"/>
    </source>
</evidence>
<feature type="compositionally biased region" description="Low complexity" evidence="18">
    <location>
        <begin position="2591"/>
        <end position="2604"/>
    </location>
</feature>
<feature type="domain" description="SET" evidence="20">
    <location>
        <begin position="1704"/>
        <end position="1821"/>
    </location>
</feature>
<dbReference type="PROSITE" id="PS50020">
    <property type="entry name" value="WW_DOMAIN_2"/>
    <property type="match status" value="1"/>
</dbReference>
<evidence type="ECO:0000313" key="23">
    <source>
        <dbReference type="EnsemblMetazoa" id="GBRI021201-PA"/>
    </source>
</evidence>
<evidence type="ECO:0000256" key="14">
    <source>
        <dbReference type="ARBA" id="ARBA00023015"/>
    </source>
</evidence>
<evidence type="ECO:0000313" key="24">
    <source>
        <dbReference type="Proteomes" id="UP000091820"/>
    </source>
</evidence>
<organism evidence="23 24">
    <name type="scientific">Glossina brevipalpis</name>
    <dbReference type="NCBI Taxonomy" id="37001"/>
    <lineage>
        <taxon>Eukaryota</taxon>
        <taxon>Metazoa</taxon>
        <taxon>Ecdysozoa</taxon>
        <taxon>Arthropoda</taxon>
        <taxon>Hexapoda</taxon>
        <taxon>Insecta</taxon>
        <taxon>Pterygota</taxon>
        <taxon>Neoptera</taxon>
        <taxon>Endopterygota</taxon>
        <taxon>Diptera</taxon>
        <taxon>Brachycera</taxon>
        <taxon>Muscomorpha</taxon>
        <taxon>Hippoboscoidea</taxon>
        <taxon>Glossinidae</taxon>
        <taxon>Glossina</taxon>
    </lineage>
</organism>
<dbReference type="GO" id="GO:0030154">
    <property type="term" value="P:cell differentiation"/>
    <property type="evidence" value="ECO:0007669"/>
    <property type="project" value="UniProtKB-KW"/>
</dbReference>
<feature type="compositionally biased region" description="Acidic residues" evidence="18">
    <location>
        <begin position="1873"/>
        <end position="1883"/>
    </location>
</feature>
<proteinExistence type="predicted"/>
<feature type="domain" description="AWS" evidence="22">
    <location>
        <begin position="1649"/>
        <end position="1702"/>
    </location>
</feature>
<feature type="region of interest" description="Disordered" evidence="18">
    <location>
        <begin position="1843"/>
        <end position="1885"/>
    </location>
</feature>
<dbReference type="Proteomes" id="UP000091820">
    <property type="component" value="Unassembled WGS sequence"/>
</dbReference>
<evidence type="ECO:0000256" key="5">
    <source>
        <dbReference type="ARBA" id="ARBA00022473"/>
    </source>
</evidence>
<dbReference type="FunFam" id="2.170.270.10:FF:000016">
    <property type="entry name" value="Histone-lysine N-methyltransferase"/>
    <property type="match status" value="1"/>
</dbReference>
<dbReference type="EC" id="2.1.1.359" evidence="3"/>
<feature type="compositionally biased region" description="Low complexity" evidence="18">
    <location>
        <begin position="373"/>
        <end position="403"/>
    </location>
</feature>
<keyword evidence="10" id="KW-0479">Metal-binding</keyword>
<dbReference type="InterPro" id="IPR046341">
    <property type="entry name" value="SET_dom_sf"/>
</dbReference>
<comment type="subcellular location">
    <subcellularLocation>
        <location evidence="2">Chromosome</location>
    </subcellularLocation>
    <subcellularLocation>
        <location evidence="1">Nucleus</location>
    </subcellularLocation>
</comment>
<keyword evidence="14" id="KW-0805">Transcription regulation</keyword>
<evidence type="ECO:0000256" key="17">
    <source>
        <dbReference type="SAM" id="Coils"/>
    </source>
</evidence>
<feature type="domain" description="WW" evidence="19">
    <location>
        <begin position="2358"/>
        <end position="2391"/>
    </location>
</feature>
<feature type="region of interest" description="Disordered" evidence="18">
    <location>
        <begin position="1243"/>
        <end position="1358"/>
    </location>
</feature>
<evidence type="ECO:0000256" key="7">
    <source>
        <dbReference type="ARBA" id="ARBA00022603"/>
    </source>
</evidence>
<name>A0A1A9WIN0_9MUSC</name>
<evidence type="ECO:0000256" key="16">
    <source>
        <dbReference type="ARBA" id="ARBA00023242"/>
    </source>
</evidence>
<keyword evidence="9" id="KW-0949">S-adenosyl-L-methionine</keyword>
<reference evidence="24" key="1">
    <citation type="submission" date="2014-03" db="EMBL/GenBank/DDBJ databases">
        <authorList>
            <person name="Aksoy S."/>
            <person name="Warren W."/>
            <person name="Wilson R.K."/>
        </authorList>
    </citation>
    <scope>NUCLEOTIDE SEQUENCE [LARGE SCALE GENOMIC DNA]</scope>
    <source>
        <strain evidence="24">IAEA</strain>
    </source>
</reference>
<dbReference type="PANTHER" id="PTHR46711:SF1">
    <property type="entry name" value="HISTONE-LYSINE N-METHYLTRANSFERASE SETD2"/>
    <property type="match status" value="1"/>
</dbReference>
<dbReference type="Pfam" id="PF00856">
    <property type="entry name" value="SET"/>
    <property type="match status" value="1"/>
</dbReference>
<sequence>MDSNSTTDTATGRKRTKRPPNKDENNSNNKTLTQSQFSAANNQKIEISTLHLNHPEELSLTNSNNNNTTVECRRSSRKKIIKFDVRDLLNKNRKPHKIQIEARIDSNAPSTNKVVSRNLSSEGLSTTFTGISSSEEISVKKKNFMEKSAFFRRFSISAEHPKQLPQLPIPPMLLNKTPVIQDCIEQMKIKSNSSLILAQMESRSSVAGFTRKPSAFAKLVESEKLPKRTKETVVAAPQQRKRGRPPKIKTTSLSQLQLTPEKARNWTEYKAALQQTTTTQDLPAVSCTDVVNEVIAVPTASENTADGVSVKTGEKMDVILHNFIEPDAIEAITEEVITESIDSSELCKTENLSASIQQEVRYLSPTSPIIDKTSLSRTSSSSESENCSERSVNSSGGSSSRSYRSGDKLRVNLKRISLHKTKLNSIASCSNQQLDSANDAIEGMEIKEINANTISTADIAKSLLLEWEEDLQENLANEKKEQLLGENQKVMVNVTEDQQIGDNLVKSRYEAEEVFDKKQSLSNSNQNNVEELIRGTEISNDASVIIIDDSSISNSEIYMNLKSMDTAKEKHAEFNSQSSEHEITFSAEESQDLKVINDVEKSKRADREIINEFHPISRENMNNEIMQKTATSPNVAFSEELIAGAIVISGNPMPEESPVVKEQNEVLKDNEFPFLSKGPEVSSAVSEDVKHIVTIPKKRGRRPRFRNLHEPELLEKSVVSTISKKSTVETSISNVVDLRAMHNEIEYNANVQPTFVTENMGFQSLRFPIQTSENQHLLTNVAEPEKYEEQITRKTDIVKLNECEKENKSIITEHQLIRTDIMVKEQIELPIEETKNSKLSDVNSELEIEVISGKIDTDVRSKNVEIKEENKSVNTTLMNEDEPNLLSECEVNNTESKDNPLSLTIRDNCQTLRPEIDSNVIHQVDIETNMLLDILRQVQTNTEANELRVKSKIDTSAEELNIENVFPIEGKTVSCNLWKKIDTDSTSSYSSSARSETASSLTVKKIIKLCDSRNHSEDSKNKTLEEPFAEVTALSSKIILEVDLCNLPEDEKSTAKPGEDIKKFLAKAVNEEEFLNKTPNTKNFAESEKILRAATEVNSTVSLEQPKYQETKIAMGKRGRKPKNKHIVPSLSVTLLTEEIEGKNEENVENVEVVEESAKCTKILAKNISIPVSDGNITAFQSENENSKDLCKKEEVSSIEDRISGENSIDPNLVPHNFNNNLNASQVGFSTIPVVNENDIVKHSNKERDSSANRNQDAKNSTKRQSKKPKNNQEDGLSLSKEEDSASKSSKSSNSVSKRGRKPKNQFNNVTEQPSTATNTKGSKKKGKNDMKIGTLENSKQQHELPENLGDTEKNANTENIGTTIDSVLDEKSAKRKRQKKLKEDFQAALIGDFNNKESLTSLLGLDESTYTVNSPKIAKEPLHTETIRETISVSTVSDAAMPDIEEDPDPLKDIEKFIEAGVNLLKKDYKIDEDSIDECIRNKSTNDETTVENVENVAADPSTVQSVNKVTEGYTEMTNVAHIFETPVDTPTATPTTPPPKSPISNDIFITPDVEEISGVRRSHRIKQITKAPKALVGRGLVRDRERFSIKDDVETKSHYSLDNHLTDLAEVEAKNAKFLKEMEERLSNFQVIKENEYKCERVISREARKMICDCFLTAEEEERGELACGEDCINRLLMIECGPNCNVKERCTNKRFQKFLCSPCRVFRTGKKGFGIMADIEILPGEFIMEYVGEVIDSDEFENRRVRYSRDKNRHYYFMALRSDTIIDATVKGNISRFINHSCDPNAETQKWTVNGELRIGFFSRKSIMPSEEITFDYQYQRYGREAQRCYCESANCRGWIGQEPTSDEGEQIDEESDEEEEEEPSHLLVPDDDDEDEDSDTSIADPEEVQKKLEMAAAQAEAELGSITIEENKVKEAEKSTLDDIEKKEDKGDVGKVSQSENEVEDSKSKFKKLLSKMAEKVAAKQKQNKRQQKLERKRKTKNATRELGSSKQRFLEDPDIEDEVEFLKRCGLKNQSDTLRLSRLMVRAKLVETRLNLLEILRKGELPCRRLFLDYHGLRLVHGWMREDGGNMQIRLALLKTLETLPITNKTVLTDTKVLQVVHNWCGPSGPLSPNDDSSKESCGSGLITPDDRSSHVVLEADSELAELEKLGCKLMATWDGLPEIFRIPKKERIEQMKEHEREADRQYAATTESEANKNFTDRYQRDRFGRGTVSSVHNRFARPNSIKTTNILAGGCNTNRIPVSNCNGASENIKNLSKAQRREMFAAKVAREEADKRLAEERREFEIKCRFFGLDPKKTRPQDIPFCVNPQTGQWYSMDRKPIPTPPSYAHIQVPVKPRSTDPADYQLPTVVATLPPQWKFAITPQGKIYYYHIKYRISQWEPPTPAQIQNTEIEECDGDSDNEFMNAGDSSETDDDVLIGMDETRLEAYIEKKVEERRQKRYQRLVDERSISPRREEDRIYNQLEVRKYKENKEKIRKRKEEIRRKRAEALRQTTANSNNLGVAVEFFNATNKPQRESNDEVVGSLPIQDYLLSSDEEEIDIKTECNNSPLIDKIVEGDKIVDELDALTTKRTLKRELPPHGGLEEASTSSACAITASEKTESKKRKFEKKDKR</sequence>
<keyword evidence="6" id="KW-0597">Phosphoprotein</keyword>
<evidence type="ECO:0000256" key="13">
    <source>
        <dbReference type="ARBA" id="ARBA00022853"/>
    </source>
</evidence>
<dbReference type="SMART" id="SM00508">
    <property type="entry name" value="PostSET"/>
    <property type="match status" value="1"/>
</dbReference>
<evidence type="ECO:0000256" key="10">
    <source>
        <dbReference type="ARBA" id="ARBA00022723"/>
    </source>
</evidence>
<dbReference type="SUPFAM" id="SSF82199">
    <property type="entry name" value="SET domain"/>
    <property type="match status" value="1"/>
</dbReference>
<dbReference type="GO" id="GO:0046872">
    <property type="term" value="F:metal ion binding"/>
    <property type="evidence" value="ECO:0007669"/>
    <property type="project" value="UniProtKB-KW"/>
</dbReference>
<dbReference type="VEuPathDB" id="VectorBase:GBRI021201"/>
<evidence type="ECO:0000256" key="11">
    <source>
        <dbReference type="ARBA" id="ARBA00022782"/>
    </source>
</evidence>
<protein>
    <recommendedName>
        <fullName evidence="3">[histone H3]-lysine(36) N-trimethyltransferase</fullName>
        <ecNumber evidence="3">2.1.1.359</ecNumber>
    </recommendedName>
</protein>
<dbReference type="CDD" id="cd19172">
    <property type="entry name" value="SET_SETD2"/>
    <property type="match status" value="1"/>
</dbReference>
<evidence type="ECO:0000256" key="1">
    <source>
        <dbReference type="ARBA" id="ARBA00004123"/>
    </source>
</evidence>